<evidence type="ECO:0000256" key="7">
    <source>
        <dbReference type="ARBA" id="ARBA00022759"/>
    </source>
</evidence>
<dbReference type="eggNOG" id="COG0610">
    <property type="taxonomic scope" value="Bacteria"/>
</dbReference>
<dbReference type="OrthoDB" id="9758243at2"/>
<dbReference type="PANTHER" id="PTHR30195">
    <property type="entry name" value="TYPE I SITE-SPECIFIC DEOXYRIBONUCLEASE PROTEIN SUBUNIT M AND R"/>
    <property type="match status" value="1"/>
</dbReference>
<evidence type="ECO:0000256" key="3">
    <source>
        <dbReference type="ARBA" id="ARBA00012654"/>
    </source>
</evidence>
<keyword evidence="6" id="KW-0680">Restriction system</keyword>
<dbReference type="InterPro" id="IPR051268">
    <property type="entry name" value="Type-I_R_enzyme_R_subunit"/>
</dbReference>
<dbReference type="GO" id="GO:0005524">
    <property type="term" value="F:ATP binding"/>
    <property type="evidence" value="ECO:0007669"/>
    <property type="project" value="UniProtKB-KW"/>
</dbReference>
<sequence>MANNQIDILTWFEVLGYSVLWESDLAPIQVKEEGVLGERLLLCLERINPQIPTSAILEAFHQIVSLANFQDEKKRQRFRTFLRNGVTVCYPVKDQIVYDKVKLIDCYNLLNNDWLVVELGCINPEKNQQELIAIISREIVIFINGLPLANILIKNPDFKDCSFWGYFQLFSLIYQGKTGQLIAWTELKKPAMICQDLGELESLIQNSFDKRYFLDLVAHLVKFETLDDQICKNTITDFHQYKKIFSTKGYEYTRLFEF</sequence>
<dbReference type="KEGG" id="cyj:Cyan7822_3317"/>
<reference evidence="13" key="1">
    <citation type="journal article" date="2011" name="MBio">
        <title>Novel metabolic attributes of the genus Cyanothece, comprising a group of unicellular nitrogen-fixing Cyanobacteria.</title>
        <authorList>
            <person name="Bandyopadhyay A."/>
            <person name="Elvitigala T."/>
            <person name="Welsh E."/>
            <person name="Stockel J."/>
            <person name="Liberton M."/>
            <person name="Min H."/>
            <person name="Sherman L.A."/>
            <person name="Pakrasi H.B."/>
        </authorList>
    </citation>
    <scope>NUCLEOTIDE SEQUENCE [LARGE SCALE GENOMIC DNA]</scope>
    <source>
        <strain evidence="13">PCC 7822</strain>
    </source>
</reference>
<evidence type="ECO:0000313" key="12">
    <source>
        <dbReference type="EMBL" id="ADN15267.1"/>
    </source>
</evidence>
<keyword evidence="4" id="KW-0540">Nuclease</keyword>
<dbReference type="AlphaFoldDB" id="E0UCS3"/>
<dbReference type="RefSeq" id="WP_013323336.1">
    <property type="nucleotide sequence ID" value="NC_014501.1"/>
</dbReference>
<name>E0UCS3_GLOV7</name>
<proteinExistence type="inferred from homology"/>
<evidence type="ECO:0000256" key="10">
    <source>
        <dbReference type="ARBA" id="ARBA00023125"/>
    </source>
</evidence>
<dbReference type="GO" id="GO:0009307">
    <property type="term" value="P:DNA restriction-modification system"/>
    <property type="evidence" value="ECO:0007669"/>
    <property type="project" value="UniProtKB-KW"/>
</dbReference>
<keyword evidence="10" id="KW-0238">DNA-binding</keyword>
<feature type="domain" description="Restriction endonuclease type I HsdR N-terminal" evidence="11">
    <location>
        <begin position="8"/>
        <end position="157"/>
    </location>
</feature>
<evidence type="ECO:0000256" key="4">
    <source>
        <dbReference type="ARBA" id="ARBA00022722"/>
    </source>
</evidence>
<dbReference type="STRING" id="497965.Cyan7822_3317"/>
<dbReference type="EMBL" id="CP002198">
    <property type="protein sequence ID" value="ADN15267.1"/>
    <property type="molecule type" value="Genomic_DNA"/>
</dbReference>
<keyword evidence="13" id="KW-1185">Reference proteome</keyword>
<evidence type="ECO:0000256" key="9">
    <source>
        <dbReference type="ARBA" id="ARBA00022840"/>
    </source>
</evidence>
<dbReference type="Pfam" id="PF04313">
    <property type="entry name" value="HSDR_N"/>
    <property type="match status" value="1"/>
</dbReference>
<dbReference type="PANTHER" id="PTHR30195:SF15">
    <property type="entry name" value="TYPE I RESTRICTION ENZYME HINDI ENDONUCLEASE SUBUNIT"/>
    <property type="match status" value="1"/>
</dbReference>
<dbReference type="GO" id="GO:0009035">
    <property type="term" value="F:type I site-specific deoxyribonuclease activity"/>
    <property type="evidence" value="ECO:0007669"/>
    <property type="project" value="UniProtKB-EC"/>
</dbReference>
<keyword evidence="9" id="KW-0067">ATP-binding</keyword>
<evidence type="ECO:0000313" key="13">
    <source>
        <dbReference type="Proteomes" id="UP000008206"/>
    </source>
</evidence>
<dbReference type="Proteomes" id="UP000008206">
    <property type="component" value="Chromosome"/>
</dbReference>
<evidence type="ECO:0000256" key="1">
    <source>
        <dbReference type="ARBA" id="ARBA00000851"/>
    </source>
</evidence>
<dbReference type="InterPro" id="IPR007409">
    <property type="entry name" value="Restrct_endonuc_type1_HsdR_N"/>
</dbReference>
<dbReference type="GO" id="GO:0003677">
    <property type="term" value="F:DNA binding"/>
    <property type="evidence" value="ECO:0007669"/>
    <property type="project" value="UniProtKB-KW"/>
</dbReference>
<keyword evidence="8" id="KW-0378">Hydrolase</keyword>
<evidence type="ECO:0000256" key="5">
    <source>
        <dbReference type="ARBA" id="ARBA00022741"/>
    </source>
</evidence>
<keyword evidence="5" id="KW-0547">Nucleotide-binding</keyword>
<evidence type="ECO:0000256" key="6">
    <source>
        <dbReference type="ARBA" id="ARBA00022747"/>
    </source>
</evidence>
<evidence type="ECO:0000256" key="8">
    <source>
        <dbReference type="ARBA" id="ARBA00022801"/>
    </source>
</evidence>
<protein>
    <recommendedName>
        <fullName evidence="3">type I site-specific deoxyribonuclease</fullName>
        <ecNumber evidence="3">3.1.21.3</ecNumber>
    </recommendedName>
</protein>
<organism evidence="12 13">
    <name type="scientific">Gloeothece verrucosa (strain PCC 7822)</name>
    <name type="common">Cyanothece sp. (strain PCC 7822)</name>
    <dbReference type="NCBI Taxonomy" id="497965"/>
    <lineage>
        <taxon>Bacteria</taxon>
        <taxon>Bacillati</taxon>
        <taxon>Cyanobacteriota</taxon>
        <taxon>Cyanophyceae</taxon>
        <taxon>Oscillatoriophycideae</taxon>
        <taxon>Chroococcales</taxon>
        <taxon>Aphanothecaceae</taxon>
        <taxon>Gloeothece</taxon>
        <taxon>Gloeothece verrucosa</taxon>
    </lineage>
</organism>
<gene>
    <name evidence="12" type="ordered locus">Cyan7822_3317</name>
</gene>
<accession>E0UCS3</accession>
<dbReference type="EC" id="3.1.21.3" evidence="3"/>
<evidence type="ECO:0000256" key="2">
    <source>
        <dbReference type="ARBA" id="ARBA00008598"/>
    </source>
</evidence>
<comment type="catalytic activity">
    <reaction evidence="1">
        <text>Endonucleolytic cleavage of DNA to give random double-stranded fragments with terminal 5'-phosphates, ATP is simultaneously hydrolyzed.</text>
        <dbReference type="EC" id="3.1.21.3"/>
    </reaction>
</comment>
<dbReference type="HOGENOM" id="CLU_1076539_0_0_3"/>
<comment type="similarity">
    <text evidence="2">Belongs to the HsdR family.</text>
</comment>
<evidence type="ECO:0000259" key="11">
    <source>
        <dbReference type="Pfam" id="PF04313"/>
    </source>
</evidence>
<keyword evidence="7" id="KW-0255">Endonuclease</keyword>